<organism evidence="3 4">
    <name type="scientific">Acetoanaerobium pronyense</name>
    <dbReference type="NCBI Taxonomy" id="1482736"/>
    <lineage>
        <taxon>Bacteria</taxon>
        <taxon>Bacillati</taxon>
        <taxon>Bacillota</taxon>
        <taxon>Clostridia</taxon>
        <taxon>Peptostreptococcales</taxon>
        <taxon>Filifactoraceae</taxon>
        <taxon>Acetoanaerobium</taxon>
    </lineage>
</organism>
<dbReference type="Proteomes" id="UP001314903">
    <property type="component" value="Unassembled WGS sequence"/>
</dbReference>
<keyword evidence="4" id="KW-1185">Reference proteome</keyword>
<keyword evidence="1" id="KW-0812">Transmembrane</keyword>
<accession>A0ABS4KLS6</accession>
<dbReference type="RefSeq" id="WP_209661778.1">
    <property type="nucleotide sequence ID" value="NZ_JAGGLI010000037.1"/>
</dbReference>
<name>A0ABS4KLS6_9FIRM</name>
<evidence type="ECO:0000313" key="3">
    <source>
        <dbReference type="EMBL" id="MBP2028721.1"/>
    </source>
</evidence>
<dbReference type="Pfam" id="PF09648">
    <property type="entry name" value="YycI"/>
    <property type="match status" value="1"/>
</dbReference>
<keyword evidence="1" id="KW-1133">Transmembrane helix</keyword>
<evidence type="ECO:0000256" key="1">
    <source>
        <dbReference type="SAM" id="Phobius"/>
    </source>
</evidence>
<proteinExistence type="predicted"/>
<feature type="domain" description="Regulatory protein YycH-like" evidence="2">
    <location>
        <begin position="39"/>
        <end position="258"/>
    </location>
</feature>
<dbReference type="InterPro" id="IPR018604">
    <property type="entry name" value="YycI-like"/>
</dbReference>
<comment type="caution">
    <text evidence="3">The sequence shown here is derived from an EMBL/GenBank/DDBJ whole genome shotgun (WGS) entry which is preliminary data.</text>
</comment>
<dbReference type="EMBL" id="JAGGLI010000037">
    <property type="protein sequence ID" value="MBP2028721.1"/>
    <property type="molecule type" value="Genomic_DNA"/>
</dbReference>
<gene>
    <name evidence="3" type="ORF">J2Z35_002551</name>
</gene>
<protein>
    <submittedName>
        <fullName evidence="3">Regulatory protein YycI of two-component signal transduction system YycFG</fullName>
    </submittedName>
</protein>
<evidence type="ECO:0000259" key="2">
    <source>
        <dbReference type="Pfam" id="PF09648"/>
    </source>
</evidence>
<evidence type="ECO:0000313" key="4">
    <source>
        <dbReference type="Proteomes" id="UP001314903"/>
    </source>
</evidence>
<sequence length="260" mass="30577">MDWAKAKTYLILAFAITNIILMSNIFSDYGGSLNKTYFSKESIENFNELLTQQGISLSTELPKDTPKMGTLKVEYEKIDEEKLDVLYSDYGMGLQVMDRKQITINSYHNIQEISKENVIKESEKFMKAHDDTWDYEIKYIKEEDEFTTIYYNSLFEDMFLEESYMSFTYDIHGGFNLEMIRLHVLEKGKNKKEVMTSVEAVMRTLSQLERGDDITEIRLGYYLYMDQSVPITQTRSATAFPSWRIKTADGRYFYVQAFEF</sequence>
<feature type="transmembrane region" description="Helical" evidence="1">
    <location>
        <begin position="6"/>
        <end position="26"/>
    </location>
</feature>
<reference evidence="3 4" key="1">
    <citation type="submission" date="2021-03" db="EMBL/GenBank/DDBJ databases">
        <title>Genomic Encyclopedia of Type Strains, Phase IV (KMG-IV): sequencing the most valuable type-strain genomes for metagenomic binning, comparative biology and taxonomic classification.</title>
        <authorList>
            <person name="Goeker M."/>
        </authorList>
    </citation>
    <scope>NUCLEOTIDE SEQUENCE [LARGE SCALE GENOMIC DNA]</scope>
    <source>
        <strain evidence="3 4">DSM 27512</strain>
    </source>
</reference>
<keyword evidence="1" id="KW-0472">Membrane</keyword>
<dbReference type="Gene3D" id="2.40.128.690">
    <property type="entry name" value="YycH protein, domain 3-like"/>
    <property type="match status" value="1"/>
</dbReference>